<organism evidence="9 10">
    <name type="scientific">Roseiterribacter gracilis</name>
    <dbReference type="NCBI Taxonomy" id="2812848"/>
    <lineage>
        <taxon>Bacteria</taxon>
        <taxon>Pseudomonadati</taxon>
        <taxon>Pseudomonadota</taxon>
        <taxon>Alphaproteobacteria</taxon>
        <taxon>Rhodospirillales</taxon>
        <taxon>Roseiterribacteraceae</taxon>
        <taxon>Roseiterribacter</taxon>
    </lineage>
</organism>
<dbReference type="Pfam" id="PF01590">
    <property type="entry name" value="GAF"/>
    <property type="match status" value="1"/>
</dbReference>
<dbReference type="Gene3D" id="3.30.450.40">
    <property type="match status" value="1"/>
</dbReference>
<evidence type="ECO:0000313" key="9">
    <source>
        <dbReference type="EMBL" id="GIL38909.1"/>
    </source>
</evidence>
<dbReference type="GO" id="GO:0004673">
    <property type="term" value="F:protein histidine kinase activity"/>
    <property type="evidence" value="ECO:0007669"/>
    <property type="project" value="UniProtKB-EC"/>
</dbReference>
<dbReference type="Proteomes" id="UP000681075">
    <property type="component" value="Unassembled WGS sequence"/>
</dbReference>
<dbReference type="PROSITE" id="PS50109">
    <property type="entry name" value="HIS_KIN"/>
    <property type="match status" value="1"/>
</dbReference>
<dbReference type="Pfam" id="PF02518">
    <property type="entry name" value="HATPase_c"/>
    <property type="match status" value="1"/>
</dbReference>
<dbReference type="RefSeq" id="WP_420241997.1">
    <property type="nucleotide sequence ID" value="NZ_BOPV01000001.1"/>
</dbReference>
<dbReference type="InterPro" id="IPR029016">
    <property type="entry name" value="GAF-like_dom_sf"/>
</dbReference>
<dbReference type="InterPro" id="IPR004358">
    <property type="entry name" value="Sig_transdc_His_kin-like_C"/>
</dbReference>
<sequence>MRILLDLARSSIEISSLDQFLDQAAVHVARAVEVHHTKIMRYRREHADLLLIAGRGWKKGVVGAATFPTDLRSPPGRAFRTAEPVILHDLGDAPDFVISPTLKEHDIVSLANVPILVDGAAWGVLEADSTSLRDFSSDTMQFMMTAATIVGSSIKHRAESSGETATIAAELARAQTRGVLLREMQHRVKNNFQLILSAISIQQRRHPIPDVARALNHVASRINAMSLAHDQLATREDSQVVDVANYLRLLCMSIQQQTDNIAIELDADDIELTIERAVSLGLIVNELIANSIKHAFDENGGRVEVKLTSGVGYGDARLIVSDNGRGIQNPRPTDSRGGGSGLKLVEALARHVGGLLDQESSSSGTATSVVFPIVG</sequence>
<dbReference type="EC" id="2.7.13.3" evidence="2"/>
<dbReference type="InterPro" id="IPR011495">
    <property type="entry name" value="Sig_transdc_His_kin_sub2_dim/P"/>
</dbReference>
<dbReference type="PANTHER" id="PTHR41523">
    <property type="entry name" value="TWO-COMPONENT SYSTEM SENSOR PROTEIN"/>
    <property type="match status" value="1"/>
</dbReference>
<keyword evidence="10" id="KW-1185">Reference proteome</keyword>
<evidence type="ECO:0000256" key="5">
    <source>
        <dbReference type="ARBA" id="ARBA00022741"/>
    </source>
</evidence>
<comment type="caution">
    <text evidence="9">The sequence shown here is derived from an EMBL/GenBank/DDBJ whole genome shotgun (WGS) entry which is preliminary data.</text>
</comment>
<evidence type="ECO:0000256" key="1">
    <source>
        <dbReference type="ARBA" id="ARBA00000085"/>
    </source>
</evidence>
<dbReference type="PRINTS" id="PR00344">
    <property type="entry name" value="BCTRLSENSOR"/>
</dbReference>
<evidence type="ECO:0000256" key="3">
    <source>
        <dbReference type="ARBA" id="ARBA00022553"/>
    </source>
</evidence>
<dbReference type="InterPro" id="IPR003018">
    <property type="entry name" value="GAF"/>
</dbReference>
<dbReference type="SUPFAM" id="SSF55874">
    <property type="entry name" value="ATPase domain of HSP90 chaperone/DNA topoisomerase II/histidine kinase"/>
    <property type="match status" value="1"/>
</dbReference>
<keyword evidence="3" id="KW-0597">Phosphoprotein</keyword>
<keyword evidence="6 9" id="KW-0418">Kinase</keyword>
<keyword evidence="7" id="KW-0067">ATP-binding</keyword>
<evidence type="ECO:0000259" key="8">
    <source>
        <dbReference type="PROSITE" id="PS50109"/>
    </source>
</evidence>
<dbReference type="SMART" id="SM00065">
    <property type="entry name" value="GAF"/>
    <property type="match status" value="1"/>
</dbReference>
<accession>A0A8S8XBA7</accession>
<dbReference type="InterPro" id="IPR036890">
    <property type="entry name" value="HATPase_C_sf"/>
</dbReference>
<protein>
    <recommendedName>
        <fullName evidence="2">histidine kinase</fullName>
        <ecNumber evidence="2">2.7.13.3</ecNumber>
    </recommendedName>
</protein>
<dbReference type="SMART" id="SM00387">
    <property type="entry name" value="HATPase_c"/>
    <property type="match status" value="1"/>
</dbReference>
<dbReference type="Gene3D" id="3.30.450.20">
    <property type="entry name" value="PAS domain"/>
    <property type="match status" value="1"/>
</dbReference>
<comment type="catalytic activity">
    <reaction evidence="1">
        <text>ATP + protein L-histidine = ADP + protein N-phospho-L-histidine.</text>
        <dbReference type="EC" id="2.7.13.3"/>
    </reaction>
</comment>
<feature type="domain" description="Histidine kinase" evidence="8">
    <location>
        <begin position="183"/>
        <end position="375"/>
    </location>
</feature>
<dbReference type="Pfam" id="PF07568">
    <property type="entry name" value="HisKA_2"/>
    <property type="match status" value="1"/>
</dbReference>
<dbReference type="Gene3D" id="3.30.565.10">
    <property type="entry name" value="Histidine kinase-like ATPase, C-terminal domain"/>
    <property type="match status" value="1"/>
</dbReference>
<name>A0A8S8XBA7_9PROT</name>
<dbReference type="AlphaFoldDB" id="A0A8S8XBA7"/>
<dbReference type="PANTHER" id="PTHR41523:SF8">
    <property type="entry name" value="ETHYLENE RESPONSE SENSOR PROTEIN"/>
    <property type="match status" value="1"/>
</dbReference>
<keyword evidence="4" id="KW-0808">Transferase</keyword>
<dbReference type="InterPro" id="IPR003594">
    <property type="entry name" value="HATPase_dom"/>
</dbReference>
<dbReference type="GO" id="GO:0005524">
    <property type="term" value="F:ATP binding"/>
    <property type="evidence" value="ECO:0007669"/>
    <property type="project" value="UniProtKB-KW"/>
</dbReference>
<evidence type="ECO:0000256" key="7">
    <source>
        <dbReference type="ARBA" id="ARBA00022840"/>
    </source>
</evidence>
<evidence type="ECO:0000256" key="6">
    <source>
        <dbReference type="ARBA" id="ARBA00022777"/>
    </source>
</evidence>
<dbReference type="SUPFAM" id="SSF55781">
    <property type="entry name" value="GAF domain-like"/>
    <property type="match status" value="1"/>
</dbReference>
<gene>
    <name evidence="9" type="ORF">TMPK1_11460</name>
</gene>
<keyword evidence="5" id="KW-0547">Nucleotide-binding</keyword>
<evidence type="ECO:0000313" key="10">
    <source>
        <dbReference type="Proteomes" id="UP000681075"/>
    </source>
</evidence>
<proteinExistence type="predicted"/>
<reference evidence="9" key="1">
    <citation type="submission" date="2021-02" db="EMBL/GenBank/DDBJ databases">
        <title>Genome sequence of Rhodospirillales sp. strain TMPK1 isolated from soil.</title>
        <authorList>
            <person name="Nakai R."/>
            <person name="Kusada H."/>
            <person name="Tamaki H."/>
        </authorList>
    </citation>
    <scope>NUCLEOTIDE SEQUENCE</scope>
    <source>
        <strain evidence="9">TMPK1</strain>
    </source>
</reference>
<dbReference type="EMBL" id="BOPV01000001">
    <property type="protein sequence ID" value="GIL38909.1"/>
    <property type="molecule type" value="Genomic_DNA"/>
</dbReference>
<evidence type="ECO:0000256" key="4">
    <source>
        <dbReference type="ARBA" id="ARBA00022679"/>
    </source>
</evidence>
<dbReference type="InterPro" id="IPR005467">
    <property type="entry name" value="His_kinase_dom"/>
</dbReference>
<evidence type="ECO:0000256" key="2">
    <source>
        <dbReference type="ARBA" id="ARBA00012438"/>
    </source>
</evidence>